<dbReference type="Pfam" id="PF01465">
    <property type="entry name" value="GRIP"/>
    <property type="match status" value="1"/>
</dbReference>
<feature type="domain" description="GRIP" evidence="3">
    <location>
        <begin position="570"/>
        <end position="619"/>
    </location>
</feature>
<dbReference type="EMBL" id="JARQZJ010000003">
    <property type="protein sequence ID" value="KAK9870440.1"/>
    <property type="molecule type" value="Genomic_DNA"/>
</dbReference>
<dbReference type="GO" id="GO:0005794">
    <property type="term" value="C:Golgi apparatus"/>
    <property type="evidence" value="ECO:0007669"/>
    <property type="project" value="TreeGrafter"/>
</dbReference>
<dbReference type="PANTHER" id="PTHR23157">
    <property type="entry name" value="GRIP AND COILED-COIL DOMAIN-CONTAINING PROTEIN 1"/>
    <property type="match status" value="1"/>
</dbReference>
<dbReference type="PROSITE" id="PS50913">
    <property type="entry name" value="GRIP"/>
    <property type="match status" value="1"/>
</dbReference>
<dbReference type="InterPro" id="IPR000237">
    <property type="entry name" value="GRIP_dom"/>
</dbReference>
<feature type="coiled-coil region" evidence="2">
    <location>
        <begin position="93"/>
        <end position="239"/>
    </location>
</feature>
<accession>A0AAW1TRM6</accession>
<protein>
    <recommendedName>
        <fullName evidence="3">GRIP domain-containing protein</fullName>
    </recommendedName>
</protein>
<dbReference type="Proteomes" id="UP001431783">
    <property type="component" value="Unassembled WGS sequence"/>
</dbReference>
<feature type="coiled-coil region" evidence="2">
    <location>
        <begin position="451"/>
        <end position="537"/>
    </location>
</feature>
<reference evidence="4 5" key="1">
    <citation type="submission" date="2023-03" db="EMBL/GenBank/DDBJ databases">
        <title>Genome insight into feeding habits of ladybird beetles.</title>
        <authorList>
            <person name="Li H.-S."/>
            <person name="Huang Y.-H."/>
            <person name="Pang H."/>
        </authorList>
    </citation>
    <scope>NUCLEOTIDE SEQUENCE [LARGE SCALE GENOMIC DNA]</scope>
    <source>
        <strain evidence="4">SYSU_2023b</strain>
        <tissue evidence="4">Whole body</tissue>
    </source>
</reference>
<name>A0AAW1TRM6_9CUCU</name>
<sequence length="641" mass="74721">MFASLKNKIREETGNDLSKLTAKITSSTVQKIDSLRGRSFQGSHSSINSVISSEDLKEDGTIDLEELKKRICKIEGEFIKKLEQKEKEWSDIVNAKDKQLHMLEREKEEAYKQIANFREKLKIAEDFKQKVVEQQEDKEQIENFQIQELSKIKHLVLLRDKELAEKNSAIKDVQLQLEKMRSEVARLRRQEEHLSDVQDDLEALRHSSARDLAALASNFAESEEERRHLKDLIVILKQRLANETSADEQFISERRLLEQRLEEAHVHLADIKTSWSDKITSLETQVGRLSRQAAEEGAERRRAVQEKEILFEKVQQLEAELEYSKLELNNKNTKILRLNADLEELSADLKKIRAENEEHVTFLRAQLQNSKTEVTVVKKNLENAETKLEKTEADYSKLKISVDTEHENSTSLKQIILKLEKALEEEKVNSLNVQKTLSRVTSEKNATLLRNAEISQQIELIKQEKRRQDSELNELLNKMNQLENEHTKLKENELIEKQMKNKIIDLEEQLSEKNKNIKTLTLRLADMKKTLQQELRTPGYQGFLSEDINSAAVLTPSQTSVKHFSYNIGRDEDDVNFKYLKHVFIKYLTSRDYETQHLIKAIATVLKFTPEEERLVNETMEWKRSWFGSRPKLLQKSKPVS</sequence>
<dbReference type="AlphaFoldDB" id="A0AAW1TRM6"/>
<evidence type="ECO:0000313" key="4">
    <source>
        <dbReference type="EMBL" id="KAK9870440.1"/>
    </source>
</evidence>
<evidence type="ECO:0000259" key="3">
    <source>
        <dbReference type="PROSITE" id="PS50913"/>
    </source>
</evidence>
<keyword evidence="1 2" id="KW-0175">Coiled coil</keyword>
<proteinExistence type="predicted"/>
<dbReference type="SUPFAM" id="SSF101283">
    <property type="entry name" value="GRIP domain"/>
    <property type="match status" value="1"/>
</dbReference>
<evidence type="ECO:0000313" key="5">
    <source>
        <dbReference type="Proteomes" id="UP001431783"/>
    </source>
</evidence>
<evidence type="ECO:0000256" key="1">
    <source>
        <dbReference type="ARBA" id="ARBA00023054"/>
    </source>
</evidence>
<dbReference type="PANTHER" id="PTHR23157:SF24">
    <property type="entry name" value="GOLGIN SUBFAMILY A MEMBER 1"/>
    <property type="match status" value="1"/>
</dbReference>
<comment type="caution">
    <text evidence="4">The sequence shown here is derived from an EMBL/GenBank/DDBJ whole genome shotgun (WGS) entry which is preliminary data.</text>
</comment>
<dbReference type="InterPro" id="IPR051952">
    <property type="entry name" value="Golgi-autophagy_related"/>
</dbReference>
<organism evidence="4 5">
    <name type="scientific">Henosepilachna vigintioctopunctata</name>
    <dbReference type="NCBI Taxonomy" id="420089"/>
    <lineage>
        <taxon>Eukaryota</taxon>
        <taxon>Metazoa</taxon>
        <taxon>Ecdysozoa</taxon>
        <taxon>Arthropoda</taxon>
        <taxon>Hexapoda</taxon>
        <taxon>Insecta</taxon>
        <taxon>Pterygota</taxon>
        <taxon>Neoptera</taxon>
        <taxon>Endopterygota</taxon>
        <taxon>Coleoptera</taxon>
        <taxon>Polyphaga</taxon>
        <taxon>Cucujiformia</taxon>
        <taxon>Coccinelloidea</taxon>
        <taxon>Coccinellidae</taxon>
        <taxon>Epilachninae</taxon>
        <taxon>Epilachnini</taxon>
        <taxon>Henosepilachna</taxon>
    </lineage>
</organism>
<evidence type="ECO:0000256" key="2">
    <source>
        <dbReference type="SAM" id="Coils"/>
    </source>
</evidence>
<keyword evidence="5" id="KW-1185">Reference proteome</keyword>
<dbReference type="Gene3D" id="1.10.220.60">
    <property type="entry name" value="GRIP domain"/>
    <property type="match status" value="1"/>
</dbReference>
<dbReference type="SMART" id="SM00755">
    <property type="entry name" value="Grip"/>
    <property type="match status" value="1"/>
</dbReference>
<feature type="coiled-coil region" evidence="2">
    <location>
        <begin position="300"/>
        <end position="401"/>
    </location>
</feature>
<gene>
    <name evidence="4" type="ORF">WA026_008008</name>
</gene>